<feature type="domain" description="PPIase FKBP-type" evidence="6">
    <location>
        <begin position="47"/>
        <end position="134"/>
    </location>
</feature>
<dbReference type="Pfam" id="PF13181">
    <property type="entry name" value="TPR_8"/>
    <property type="match status" value="1"/>
</dbReference>
<sequence>MKKSIRLEEKREEKLDEDGFLDILDNKQLLKKVLREGDKNSARPERGCRVTINLKTRLKGSDKLIDSHTGDKLQIFVGDYDTIHGIDLAIPLMHNGEIANVVIAPRFGYGSLGCEPDIPPDSTLDCIVELVDCEWMGEEIELPIEERLKIGTEKKNRGNFWHSREEYSISGQCYKRALDFLDVRDEEMQQRSEGSGESNLISKLIELKTTTYNNLAAVHLKTEAYDAALKAVNSALMLEERNVKALFRKGKILGILGEYGEAVDILRAALKFDPENKAIQVELSKLLSMRKKQLANEKVMYRRMLQLDKSNASKPSKFNSLLKWSVAAAGVATAVGVVAYYINQ</sequence>
<comment type="caution">
    <text evidence="7">The sequence shown here is derived from an EMBL/GenBank/DDBJ whole genome shotgun (WGS) entry which is preliminary data.</text>
</comment>
<evidence type="ECO:0000313" key="9">
    <source>
        <dbReference type="EMBL" id="RWS17738.1"/>
    </source>
</evidence>
<dbReference type="InterPro" id="IPR050754">
    <property type="entry name" value="FKBP4/5/8-like"/>
</dbReference>
<dbReference type="PROSITE" id="PS50059">
    <property type="entry name" value="FKBP_PPIASE"/>
    <property type="match status" value="1"/>
</dbReference>
<dbReference type="PROSITE" id="PS50005">
    <property type="entry name" value="TPR"/>
    <property type="match status" value="2"/>
</dbReference>
<evidence type="ECO:0000313" key="8">
    <source>
        <dbReference type="EMBL" id="RWS17586.1"/>
    </source>
</evidence>
<dbReference type="InterPro" id="IPR011990">
    <property type="entry name" value="TPR-like_helical_dom_sf"/>
</dbReference>
<dbReference type="GO" id="GO:0003755">
    <property type="term" value="F:peptidyl-prolyl cis-trans isomerase activity"/>
    <property type="evidence" value="ECO:0007669"/>
    <property type="project" value="UniProtKB-KW"/>
</dbReference>
<evidence type="ECO:0000256" key="1">
    <source>
        <dbReference type="ARBA" id="ARBA00022737"/>
    </source>
</evidence>
<keyword evidence="5" id="KW-0472">Membrane</keyword>
<evidence type="ECO:0000313" key="10">
    <source>
        <dbReference type="Proteomes" id="UP000285301"/>
    </source>
</evidence>
<accession>A0A3S3PL60</accession>
<dbReference type="GO" id="GO:0005740">
    <property type="term" value="C:mitochondrial envelope"/>
    <property type="evidence" value="ECO:0007669"/>
    <property type="project" value="TreeGrafter"/>
</dbReference>
<gene>
    <name evidence="8" type="ORF">B4U79_04652</name>
    <name evidence="7" type="ORF">B4U79_08463</name>
    <name evidence="9" type="ORF">B4U79_14185</name>
</gene>
<dbReference type="GO" id="GO:0044183">
    <property type="term" value="F:protein folding chaperone"/>
    <property type="evidence" value="ECO:0007669"/>
    <property type="project" value="TreeGrafter"/>
</dbReference>
<keyword evidence="1" id="KW-0677">Repeat</keyword>
<keyword evidence="10" id="KW-1185">Reference proteome</keyword>
<evidence type="ECO:0000313" key="7">
    <source>
        <dbReference type="EMBL" id="RWS17560.1"/>
    </source>
</evidence>
<dbReference type="EMBL" id="NCKU01000060">
    <property type="protein sequence ID" value="RWS17560.1"/>
    <property type="molecule type" value="Genomic_DNA"/>
</dbReference>
<dbReference type="STRING" id="1965070.A0A3S3PL60"/>
<dbReference type="InterPro" id="IPR001179">
    <property type="entry name" value="PPIase_FKBP_dom"/>
</dbReference>
<dbReference type="InterPro" id="IPR046357">
    <property type="entry name" value="PPIase_dom_sf"/>
</dbReference>
<dbReference type="PANTHER" id="PTHR46512:SF1">
    <property type="entry name" value="PEPTIDYLPROLYL ISOMERASE"/>
    <property type="match status" value="1"/>
</dbReference>
<reference evidence="7" key="2">
    <citation type="submission" date="2018-11" db="EMBL/GenBank/DDBJ databases">
        <title>Trombidioid mite genomics.</title>
        <authorList>
            <person name="Dong X."/>
        </authorList>
    </citation>
    <scope>NUCLEOTIDE SEQUENCE</scope>
    <source>
        <strain evidence="7">UoL-WK</strain>
    </source>
</reference>
<dbReference type="EMBL" id="NCKU01000056">
    <property type="protein sequence ID" value="RWS17586.1"/>
    <property type="molecule type" value="Genomic_DNA"/>
</dbReference>
<dbReference type="InterPro" id="IPR019734">
    <property type="entry name" value="TPR_rpt"/>
</dbReference>
<dbReference type="GO" id="GO:0043066">
    <property type="term" value="P:negative regulation of apoptotic process"/>
    <property type="evidence" value="ECO:0007669"/>
    <property type="project" value="TreeGrafter"/>
</dbReference>
<name>A0A3S3PL60_9ACAR</name>
<proteinExistence type="predicted"/>
<dbReference type="SMART" id="SM00028">
    <property type="entry name" value="TPR"/>
    <property type="match status" value="2"/>
</dbReference>
<dbReference type="Gene3D" id="3.10.50.40">
    <property type="match status" value="1"/>
</dbReference>
<dbReference type="GO" id="GO:0016020">
    <property type="term" value="C:membrane"/>
    <property type="evidence" value="ECO:0007669"/>
    <property type="project" value="TreeGrafter"/>
</dbReference>
<keyword evidence="5" id="KW-1133">Transmembrane helix</keyword>
<keyword evidence="5" id="KW-0812">Transmembrane</keyword>
<evidence type="ECO:0000256" key="2">
    <source>
        <dbReference type="ARBA" id="ARBA00022803"/>
    </source>
</evidence>
<protein>
    <recommendedName>
        <fullName evidence="3">peptidylprolyl isomerase</fullName>
        <ecNumber evidence="3">5.2.1.8</ecNumber>
    </recommendedName>
</protein>
<dbReference type="EMBL" id="NCKU01000041">
    <property type="protein sequence ID" value="RWS17738.1"/>
    <property type="molecule type" value="Genomic_DNA"/>
</dbReference>
<dbReference type="PANTHER" id="PTHR46512">
    <property type="entry name" value="PEPTIDYLPROLYL ISOMERASE"/>
    <property type="match status" value="1"/>
</dbReference>
<dbReference type="AlphaFoldDB" id="A0A3S3PL60"/>
<dbReference type="Pfam" id="PF00254">
    <property type="entry name" value="FKBP_C"/>
    <property type="match status" value="1"/>
</dbReference>
<keyword evidence="2 4" id="KW-0802">TPR repeat</keyword>
<reference evidence="7 10" key="1">
    <citation type="journal article" date="2018" name="Gigascience">
        <title>Genomes of trombidid mites reveal novel predicted allergens and laterally-transferred genes associated with secondary metabolism.</title>
        <authorList>
            <person name="Dong X."/>
            <person name="Chaisiri K."/>
            <person name="Xia D."/>
            <person name="Armstrong S.D."/>
            <person name="Fang Y."/>
            <person name="Donnelly M.J."/>
            <person name="Kadowaki T."/>
            <person name="McGarry J.W."/>
            <person name="Darby A.C."/>
            <person name="Makepeace B.L."/>
        </authorList>
    </citation>
    <scope>NUCLEOTIDE SEQUENCE [LARGE SCALE GENOMIC DNA]</scope>
    <source>
        <strain evidence="7">UoL-WK</strain>
    </source>
</reference>
<feature type="repeat" description="TPR" evidence="4">
    <location>
        <begin position="243"/>
        <end position="276"/>
    </location>
</feature>
<dbReference type="GO" id="GO:0012505">
    <property type="term" value="C:endomembrane system"/>
    <property type="evidence" value="ECO:0007669"/>
    <property type="project" value="TreeGrafter"/>
</dbReference>
<keyword evidence="3" id="KW-0413">Isomerase</keyword>
<comment type="catalytic activity">
    <reaction evidence="3">
        <text>[protein]-peptidylproline (omega=180) = [protein]-peptidylproline (omega=0)</text>
        <dbReference type="Rhea" id="RHEA:16237"/>
        <dbReference type="Rhea" id="RHEA-COMP:10747"/>
        <dbReference type="Rhea" id="RHEA-COMP:10748"/>
        <dbReference type="ChEBI" id="CHEBI:83833"/>
        <dbReference type="ChEBI" id="CHEBI:83834"/>
        <dbReference type="EC" id="5.2.1.8"/>
    </reaction>
</comment>
<keyword evidence="3" id="KW-0697">Rotamase</keyword>
<dbReference type="OrthoDB" id="532682at2759"/>
<feature type="transmembrane region" description="Helical" evidence="5">
    <location>
        <begin position="321"/>
        <end position="342"/>
    </location>
</feature>
<evidence type="ECO:0000256" key="5">
    <source>
        <dbReference type="SAM" id="Phobius"/>
    </source>
</evidence>
<dbReference type="SUPFAM" id="SSF54534">
    <property type="entry name" value="FKBP-like"/>
    <property type="match status" value="1"/>
</dbReference>
<evidence type="ECO:0000256" key="3">
    <source>
        <dbReference type="PROSITE-ProRule" id="PRU00277"/>
    </source>
</evidence>
<evidence type="ECO:0000256" key="4">
    <source>
        <dbReference type="PROSITE-ProRule" id="PRU00339"/>
    </source>
</evidence>
<evidence type="ECO:0000259" key="6">
    <source>
        <dbReference type="PROSITE" id="PS50059"/>
    </source>
</evidence>
<dbReference type="SUPFAM" id="SSF48452">
    <property type="entry name" value="TPR-like"/>
    <property type="match status" value="1"/>
</dbReference>
<dbReference type="Proteomes" id="UP000285301">
    <property type="component" value="Unassembled WGS sequence"/>
</dbReference>
<organism evidence="7 10">
    <name type="scientific">Dinothrombium tinctorium</name>
    <dbReference type="NCBI Taxonomy" id="1965070"/>
    <lineage>
        <taxon>Eukaryota</taxon>
        <taxon>Metazoa</taxon>
        <taxon>Ecdysozoa</taxon>
        <taxon>Arthropoda</taxon>
        <taxon>Chelicerata</taxon>
        <taxon>Arachnida</taxon>
        <taxon>Acari</taxon>
        <taxon>Acariformes</taxon>
        <taxon>Trombidiformes</taxon>
        <taxon>Prostigmata</taxon>
        <taxon>Anystina</taxon>
        <taxon>Parasitengona</taxon>
        <taxon>Trombidioidea</taxon>
        <taxon>Trombidiidae</taxon>
        <taxon>Dinothrombium</taxon>
    </lineage>
</organism>
<feature type="repeat" description="TPR" evidence="4">
    <location>
        <begin position="209"/>
        <end position="242"/>
    </location>
</feature>
<dbReference type="EC" id="5.2.1.8" evidence="3"/>
<dbReference type="GO" id="GO:0005829">
    <property type="term" value="C:cytosol"/>
    <property type="evidence" value="ECO:0007669"/>
    <property type="project" value="TreeGrafter"/>
</dbReference>
<dbReference type="Gene3D" id="1.25.40.10">
    <property type="entry name" value="Tetratricopeptide repeat domain"/>
    <property type="match status" value="1"/>
</dbReference>